<sequence length="157" mass="17293">MSSLGNKSITARATVSPPKPESKIPIGPLTSNLLLTLLRLGENSPNESSKPRANYGDAMSSYRHIVLFNWKSNTPAGHAERTIEALGQLRPKIPQIQSYEFGANLGINPGTYDFAVTATFKSVDDYIAYRDNSDHKAFIAEFTAPYVETRASIQFEI</sequence>
<dbReference type="Gene3D" id="3.30.70.100">
    <property type="match status" value="1"/>
</dbReference>
<feature type="domain" description="Stress-response A/B barrel" evidence="3">
    <location>
        <begin position="62"/>
        <end position="155"/>
    </location>
</feature>
<dbReference type="SMART" id="SM00886">
    <property type="entry name" value="Dabb"/>
    <property type="match status" value="1"/>
</dbReference>
<feature type="compositionally biased region" description="Polar residues" evidence="2">
    <location>
        <begin position="1"/>
        <end position="13"/>
    </location>
</feature>
<dbReference type="PROSITE" id="PS51502">
    <property type="entry name" value="S_R_A_B_BARREL"/>
    <property type="match status" value="1"/>
</dbReference>
<feature type="region of interest" description="Disordered" evidence="2">
    <location>
        <begin position="1"/>
        <end position="27"/>
    </location>
</feature>
<dbReference type="PANTHER" id="PTHR33178:SF10">
    <property type="entry name" value="STRESS-RESPONSE A_B BARREL DOMAIN-CONTAINING PROTEIN"/>
    <property type="match status" value="1"/>
</dbReference>
<dbReference type="AlphaFoldDB" id="A0A6J7FVP4"/>
<dbReference type="InterPro" id="IPR011008">
    <property type="entry name" value="Dimeric_a/b-barrel"/>
</dbReference>
<evidence type="ECO:0000259" key="3">
    <source>
        <dbReference type="PROSITE" id="PS51502"/>
    </source>
</evidence>
<organism evidence="4">
    <name type="scientific">freshwater metagenome</name>
    <dbReference type="NCBI Taxonomy" id="449393"/>
    <lineage>
        <taxon>unclassified sequences</taxon>
        <taxon>metagenomes</taxon>
        <taxon>ecological metagenomes</taxon>
    </lineage>
</organism>
<dbReference type="Pfam" id="PF07876">
    <property type="entry name" value="Dabb"/>
    <property type="match status" value="1"/>
</dbReference>
<reference evidence="4" key="1">
    <citation type="submission" date="2020-05" db="EMBL/GenBank/DDBJ databases">
        <authorList>
            <person name="Chiriac C."/>
            <person name="Salcher M."/>
            <person name="Ghai R."/>
            <person name="Kavagutti S V."/>
        </authorList>
    </citation>
    <scope>NUCLEOTIDE SEQUENCE</scope>
</reference>
<name>A0A6J7FVP4_9ZZZZ</name>
<protein>
    <submittedName>
        <fullName evidence="4">Unannotated protein</fullName>
    </submittedName>
</protein>
<dbReference type="InterPro" id="IPR013097">
    <property type="entry name" value="Dabb"/>
</dbReference>
<gene>
    <name evidence="4" type="ORF">UFOPK3494_00866</name>
</gene>
<dbReference type="EMBL" id="CAFBMF010000045">
    <property type="protein sequence ID" value="CAB4899561.1"/>
    <property type="molecule type" value="Genomic_DNA"/>
</dbReference>
<evidence type="ECO:0000256" key="1">
    <source>
        <dbReference type="ARBA" id="ARBA00011738"/>
    </source>
</evidence>
<accession>A0A6J7FVP4</accession>
<dbReference type="SUPFAM" id="SSF54909">
    <property type="entry name" value="Dimeric alpha+beta barrel"/>
    <property type="match status" value="1"/>
</dbReference>
<evidence type="ECO:0000256" key="2">
    <source>
        <dbReference type="SAM" id="MobiDB-lite"/>
    </source>
</evidence>
<evidence type="ECO:0000313" key="4">
    <source>
        <dbReference type="EMBL" id="CAB4899561.1"/>
    </source>
</evidence>
<comment type="subunit">
    <text evidence="1">Homodimer.</text>
</comment>
<dbReference type="PANTHER" id="PTHR33178">
    <property type="match status" value="1"/>
</dbReference>
<dbReference type="InterPro" id="IPR044662">
    <property type="entry name" value="HS1/DABB1-like"/>
</dbReference>
<proteinExistence type="predicted"/>